<comment type="caution">
    <text evidence="10">The sequence shown here is derived from an EMBL/GenBank/DDBJ whole genome shotgun (WGS) entry which is preliminary data.</text>
</comment>
<organism evidence="10 11">
    <name type="scientific">Gryllotalpicola reticulitermitis</name>
    <dbReference type="NCBI Taxonomy" id="1184153"/>
    <lineage>
        <taxon>Bacteria</taxon>
        <taxon>Bacillati</taxon>
        <taxon>Actinomycetota</taxon>
        <taxon>Actinomycetes</taxon>
        <taxon>Micrococcales</taxon>
        <taxon>Microbacteriaceae</taxon>
        <taxon>Gryllotalpicola</taxon>
    </lineage>
</organism>
<dbReference type="Gene3D" id="1.20.1720.10">
    <property type="entry name" value="Multidrug resistance protein D"/>
    <property type="match status" value="1"/>
</dbReference>
<feature type="transmembrane region" description="Helical" evidence="8">
    <location>
        <begin position="279"/>
        <end position="304"/>
    </location>
</feature>
<dbReference type="EMBL" id="JBHSCN010000003">
    <property type="protein sequence ID" value="MFC4242523.1"/>
    <property type="molecule type" value="Genomic_DNA"/>
</dbReference>
<proteinExistence type="inferred from homology"/>
<accession>A0ABV8Q4H9</accession>
<evidence type="ECO:0000256" key="5">
    <source>
        <dbReference type="ARBA" id="ARBA00022692"/>
    </source>
</evidence>
<sequence>MTQTAKADTPVAARADDEPLPRRKLVFVIVSMGLFMASVDQTVVATALTSIQRELHAGVQWGAWTITIYSLGQVLVMPLAGKISDIYGRKRVFVLAIVLFTVTSLLCGLSQNIYMLVVLRAIQALGGGSIMPAASGIVSDHFGRNRDRALGMFTSIFPIGGVVGPILGGIFVTYWSWRGIFLVNVPIGVALIILGSIFFPTTEGRRGGRLDIVGSLTMAATILAAMLGIATLGDGAKWYSPGVLVPELVAIAFGWLFVRHTRRAPHPFISMQLLVGKGFGIMNLINFLYGAAAIGFSALVPLYAQERFGIPPLESGTLLTARAVGMICIAGLAVFALRRTGYRMPMVVGFLLVSGGLVMMFFTPPGASPYLWLSIAAAITGLGMGLSVPAANNATLQFAKGQIAGVSGLRGMFRQAGSIMAVSVVTAVIARASDPGLSLGISFLVLAGTLIAVTPTVLLVPEHRGSW</sequence>
<evidence type="ECO:0000313" key="11">
    <source>
        <dbReference type="Proteomes" id="UP001595900"/>
    </source>
</evidence>
<dbReference type="CDD" id="cd17321">
    <property type="entry name" value="MFS_MMR_MDR_like"/>
    <property type="match status" value="1"/>
</dbReference>
<reference evidence="11" key="1">
    <citation type="journal article" date="2019" name="Int. J. Syst. Evol. Microbiol.">
        <title>The Global Catalogue of Microorganisms (GCM) 10K type strain sequencing project: providing services to taxonomists for standard genome sequencing and annotation.</title>
        <authorList>
            <consortium name="The Broad Institute Genomics Platform"/>
            <consortium name="The Broad Institute Genome Sequencing Center for Infectious Disease"/>
            <person name="Wu L."/>
            <person name="Ma J."/>
        </authorList>
    </citation>
    <scope>NUCLEOTIDE SEQUENCE [LARGE SCALE GENOMIC DNA]</scope>
    <source>
        <strain evidence="11">CGMCC 1.10363</strain>
    </source>
</reference>
<dbReference type="Pfam" id="PF07690">
    <property type="entry name" value="MFS_1"/>
    <property type="match status" value="1"/>
</dbReference>
<feature type="transmembrane region" description="Helical" evidence="8">
    <location>
        <begin position="25"/>
        <end position="49"/>
    </location>
</feature>
<evidence type="ECO:0000256" key="4">
    <source>
        <dbReference type="ARBA" id="ARBA00022475"/>
    </source>
</evidence>
<dbReference type="PROSITE" id="PS50850">
    <property type="entry name" value="MFS"/>
    <property type="match status" value="1"/>
</dbReference>
<keyword evidence="4" id="KW-1003">Cell membrane</keyword>
<feature type="transmembrane region" description="Helical" evidence="8">
    <location>
        <begin position="316"/>
        <end position="337"/>
    </location>
</feature>
<evidence type="ECO:0000256" key="1">
    <source>
        <dbReference type="ARBA" id="ARBA00004651"/>
    </source>
</evidence>
<feature type="transmembrane region" description="Helical" evidence="8">
    <location>
        <begin position="344"/>
        <end position="364"/>
    </location>
</feature>
<evidence type="ECO:0000256" key="2">
    <source>
        <dbReference type="ARBA" id="ARBA00007520"/>
    </source>
</evidence>
<dbReference type="PANTHER" id="PTHR42718:SF46">
    <property type="entry name" value="BLR6921 PROTEIN"/>
    <property type="match status" value="1"/>
</dbReference>
<dbReference type="InterPro" id="IPR005829">
    <property type="entry name" value="Sugar_transporter_CS"/>
</dbReference>
<protein>
    <submittedName>
        <fullName evidence="10">MFS transporter</fullName>
    </submittedName>
</protein>
<evidence type="ECO:0000256" key="7">
    <source>
        <dbReference type="ARBA" id="ARBA00023136"/>
    </source>
</evidence>
<comment type="subcellular location">
    <subcellularLocation>
        <location evidence="1">Cell membrane</location>
        <topology evidence="1">Multi-pass membrane protein</topology>
    </subcellularLocation>
</comment>
<feature type="transmembrane region" description="Helical" evidence="8">
    <location>
        <begin position="412"/>
        <end position="433"/>
    </location>
</feature>
<evidence type="ECO:0000256" key="8">
    <source>
        <dbReference type="SAM" id="Phobius"/>
    </source>
</evidence>
<feature type="transmembrane region" description="Helical" evidence="8">
    <location>
        <begin position="117"/>
        <end position="138"/>
    </location>
</feature>
<dbReference type="InterPro" id="IPR036259">
    <property type="entry name" value="MFS_trans_sf"/>
</dbReference>
<keyword evidence="3" id="KW-0813">Transport</keyword>
<feature type="domain" description="Major facilitator superfamily (MFS) profile" evidence="9">
    <location>
        <begin position="26"/>
        <end position="464"/>
    </location>
</feature>
<name>A0ABV8Q4H9_9MICO</name>
<feature type="transmembrane region" description="Helical" evidence="8">
    <location>
        <begin position="180"/>
        <end position="200"/>
    </location>
</feature>
<dbReference type="SUPFAM" id="SSF103473">
    <property type="entry name" value="MFS general substrate transporter"/>
    <property type="match status" value="2"/>
</dbReference>
<comment type="similarity">
    <text evidence="2">Belongs to the major facilitator superfamily. TCR/Tet family.</text>
</comment>
<feature type="transmembrane region" description="Helical" evidence="8">
    <location>
        <begin position="238"/>
        <end position="258"/>
    </location>
</feature>
<evidence type="ECO:0000256" key="6">
    <source>
        <dbReference type="ARBA" id="ARBA00022989"/>
    </source>
</evidence>
<dbReference type="InterPro" id="IPR011701">
    <property type="entry name" value="MFS"/>
</dbReference>
<feature type="transmembrane region" description="Helical" evidence="8">
    <location>
        <begin position="92"/>
        <end position="111"/>
    </location>
</feature>
<dbReference type="PANTHER" id="PTHR42718">
    <property type="entry name" value="MAJOR FACILITATOR SUPERFAMILY MULTIDRUG TRANSPORTER MFSC"/>
    <property type="match status" value="1"/>
</dbReference>
<dbReference type="InterPro" id="IPR020846">
    <property type="entry name" value="MFS_dom"/>
</dbReference>
<feature type="transmembrane region" description="Helical" evidence="8">
    <location>
        <begin position="370"/>
        <end position="391"/>
    </location>
</feature>
<keyword evidence="7 8" id="KW-0472">Membrane</keyword>
<feature type="transmembrane region" description="Helical" evidence="8">
    <location>
        <begin position="150"/>
        <end position="174"/>
    </location>
</feature>
<dbReference type="RefSeq" id="WP_390227386.1">
    <property type="nucleotide sequence ID" value="NZ_JBHSCN010000003.1"/>
</dbReference>
<dbReference type="PRINTS" id="PR01035">
    <property type="entry name" value="TCRTETA"/>
</dbReference>
<feature type="transmembrane region" description="Helical" evidence="8">
    <location>
        <begin position="61"/>
        <end position="80"/>
    </location>
</feature>
<evidence type="ECO:0000313" key="10">
    <source>
        <dbReference type="EMBL" id="MFC4242523.1"/>
    </source>
</evidence>
<dbReference type="Gene3D" id="1.20.1250.20">
    <property type="entry name" value="MFS general substrate transporter like domains"/>
    <property type="match status" value="1"/>
</dbReference>
<keyword evidence="11" id="KW-1185">Reference proteome</keyword>
<feature type="transmembrane region" description="Helical" evidence="8">
    <location>
        <begin position="212"/>
        <end position="232"/>
    </location>
</feature>
<evidence type="ECO:0000259" key="9">
    <source>
        <dbReference type="PROSITE" id="PS50850"/>
    </source>
</evidence>
<keyword evidence="5 8" id="KW-0812">Transmembrane</keyword>
<dbReference type="PROSITE" id="PS00216">
    <property type="entry name" value="SUGAR_TRANSPORT_1"/>
    <property type="match status" value="1"/>
</dbReference>
<dbReference type="InterPro" id="IPR001958">
    <property type="entry name" value="Tet-R_TetA/multi-R_MdtG-like"/>
</dbReference>
<gene>
    <name evidence="10" type="ORF">ACFOYW_03980</name>
</gene>
<keyword evidence="6 8" id="KW-1133">Transmembrane helix</keyword>
<dbReference type="Proteomes" id="UP001595900">
    <property type="component" value="Unassembled WGS sequence"/>
</dbReference>
<evidence type="ECO:0000256" key="3">
    <source>
        <dbReference type="ARBA" id="ARBA00022448"/>
    </source>
</evidence>
<feature type="transmembrane region" description="Helical" evidence="8">
    <location>
        <begin position="439"/>
        <end position="460"/>
    </location>
</feature>